<dbReference type="GO" id="GO:0022857">
    <property type="term" value="F:transmembrane transporter activity"/>
    <property type="evidence" value="ECO:0007669"/>
    <property type="project" value="TreeGrafter"/>
</dbReference>
<dbReference type="Pfam" id="PF12704">
    <property type="entry name" value="MacB_PCD"/>
    <property type="match status" value="2"/>
</dbReference>
<name>A0A916JHV1_9BACT</name>
<evidence type="ECO:0000259" key="8">
    <source>
        <dbReference type="Pfam" id="PF12704"/>
    </source>
</evidence>
<feature type="domain" description="ABC3 transporter permease C-terminal" evidence="7">
    <location>
        <begin position="764"/>
        <end position="876"/>
    </location>
</feature>
<evidence type="ECO:0000313" key="10">
    <source>
        <dbReference type="Proteomes" id="UP000680038"/>
    </source>
</evidence>
<accession>A0A916JHV1</accession>
<comment type="caution">
    <text evidence="9">The sequence shown here is derived from an EMBL/GenBank/DDBJ whole genome shotgun (WGS) entry which is preliminary data.</text>
</comment>
<feature type="transmembrane region" description="Helical" evidence="6">
    <location>
        <begin position="98"/>
        <end position="122"/>
    </location>
</feature>
<feature type="transmembrane region" description="Helical" evidence="6">
    <location>
        <begin position="756"/>
        <end position="783"/>
    </location>
</feature>
<keyword evidence="10" id="KW-1185">Reference proteome</keyword>
<evidence type="ECO:0000256" key="1">
    <source>
        <dbReference type="ARBA" id="ARBA00004651"/>
    </source>
</evidence>
<evidence type="ECO:0008006" key="11">
    <source>
        <dbReference type="Google" id="ProtNLM"/>
    </source>
</evidence>
<dbReference type="InterPro" id="IPR025857">
    <property type="entry name" value="MacB_PCD"/>
</dbReference>
<feature type="transmembrane region" description="Helical" evidence="6">
    <location>
        <begin position="509"/>
        <end position="529"/>
    </location>
</feature>
<keyword evidence="5 6" id="KW-0472">Membrane</keyword>
<dbReference type="PANTHER" id="PTHR30572">
    <property type="entry name" value="MEMBRANE COMPONENT OF TRANSPORTER-RELATED"/>
    <property type="match status" value="1"/>
</dbReference>
<protein>
    <recommendedName>
        <fullName evidence="11">FtsX-like permease family protein</fullName>
    </recommendedName>
</protein>
<evidence type="ECO:0000256" key="6">
    <source>
        <dbReference type="SAM" id="Phobius"/>
    </source>
</evidence>
<evidence type="ECO:0000256" key="4">
    <source>
        <dbReference type="ARBA" id="ARBA00022989"/>
    </source>
</evidence>
<feature type="transmembrane region" description="Helical" evidence="6">
    <location>
        <begin position="846"/>
        <end position="866"/>
    </location>
</feature>
<feature type="transmembrane region" description="Helical" evidence="6">
    <location>
        <begin position="408"/>
        <end position="433"/>
    </location>
</feature>
<evidence type="ECO:0000313" key="9">
    <source>
        <dbReference type="EMBL" id="CAG5011931.1"/>
    </source>
</evidence>
<dbReference type="NCBIfam" id="NF038404">
    <property type="entry name" value="perm_prefix_2"/>
    <property type="match status" value="1"/>
</dbReference>
<feature type="domain" description="MacB-like periplasmic core" evidence="8">
    <location>
        <begin position="97"/>
        <end position="323"/>
    </location>
</feature>
<evidence type="ECO:0000256" key="5">
    <source>
        <dbReference type="ARBA" id="ARBA00023136"/>
    </source>
</evidence>
<dbReference type="EMBL" id="CAJRAF010000002">
    <property type="protein sequence ID" value="CAG5011931.1"/>
    <property type="molecule type" value="Genomic_DNA"/>
</dbReference>
<feature type="transmembrane region" description="Helical" evidence="6">
    <location>
        <begin position="460"/>
        <end position="485"/>
    </location>
</feature>
<comment type="subcellular location">
    <subcellularLocation>
        <location evidence="1">Cell membrane</location>
        <topology evidence="1">Multi-pass membrane protein</topology>
    </subcellularLocation>
</comment>
<feature type="domain" description="ABC3 transporter permease C-terminal" evidence="7">
    <location>
        <begin position="367"/>
        <end position="487"/>
    </location>
</feature>
<dbReference type="Proteomes" id="UP000680038">
    <property type="component" value="Unassembled WGS sequence"/>
</dbReference>
<dbReference type="Pfam" id="PF02687">
    <property type="entry name" value="FtsX"/>
    <property type="match status" value="2"/>
</dbReference>
<keyword evidence="3 6" id="KW-0812">Transmembrane</keyword>
<evidence type="ECO:0000259" key="7">
    <source>
        <dbReference type="Pfam" id="PF02687"/>
    </source>
</evidence>
<feature type="domain" description="MacB-like periplasmic core" evidence="8">
    <location>
        <begin position="532"/>
        <end position="691"/>
    </location>
</feature>
<feature type="transmembrane region" description="Helical" evidence="6">
    <location>
        <begin position="361"/>
        <end position="383"/>
    </location>
</feature>
<keyword evidence="4 6" id="KW-1133">Transmembrane helix</keyword>
<dbReference type="InterPro" id="IPR047699">
    <property type="entry name" value="Permease_put_prefix"/>
</dbReference>
<evidence type="ECO:0000256" key="2">
    <source>
        <dbReference type="ARBA" id="ARBA00022475"/>
    </source>
</evidence>
<reference evidence="9" key="1">
    <citation type="submission" date="2021-04" db="EMBL/GenBank/DDBJ databases">
        <authorList>
            <person name="Rodrigo-Torres L."/>
            <person name="Arahal R. D."/>
            <person name="Lucena T."/>
        </authorList>
    </citation>
    <scope>NUCLEOTIDE SEQUENCE</scope>
    <source>
        <strain evidence="9">CECT 9275</strain>
    </source>
</reference>
<keyword evidence="2" id="KW-1003">Cell membrane</keyword>
<organism evidence="9 10">
    <name type="scientific">Dyadobacter helix</name>
    <dbReference type="NCBI Taxonomy" id="2822344"/>
    <lineage>
        <taxon>Bacteria</taxon>
        <taxon>Pseudomonadati</taxon>
        <taxon>Bacteroidota</taxon>
        <taxon>Cytophagia</taxon>
        <taxon>Cytophagales</taxon>
        <taxon>Spirosomataceae</taxon>
        <taxon>Dyadobacter</taxon>
    </lineage>
</organism>
<gene>
    <name evidence="9" type="ORF">DYBT9275_05058</name>
</gene>
<proteinExistence type="predicted"/>
<dbReference type="InterPro" id="IPR003838">
    <property type="entry name" value="ABC3_permease_C"/>
</dbReference>
<feature type="transmembrane region" description="Helical" evidence="6">
    <location>
        <begin position="804"/>
        <end position="826"/>
    </location>
</feature>
<evidence type="ECO:0000256" key="3">
    <source>
        <dbReference type="ARBA" id="ARBA00022692"/>
    </source>
</evidence>
<sequence>MSLLKWLCRPHLMEEIQGDLLETYQNDLSRNGKKAADRQYVINVITFVRLRFGFKRAGVSLLVVNSLQNNSKSQFMDMFRNYFKISLRNLWRNRTTSIVSVFGLAVGIASGLIIFLLVSYLFSFNSDYANADRTYMIVTDIMQENIQHTDVTPRPLGEVLRQEYPFVETAVRLNNLFGSVVGVPDGKGGMVKKFEESRNICFTEPQFFEVFDTKWAYGDMKTALVNPNTVVLSREYAKKYFGTENVLGKTLRFENKLDLAVTGVTENPPSNTQLRYDILISYASIPAFYGDPGMMNAWREPATMCWVTLKKGTGRTELANSLRGIGKKYYSVREAKQYSFQVIPLTEMYHHPYYGAAPRPILYALIAVGLFLVIASCVNFINLSTAQAIKRSREVGVRKTMGSTRRQLIGQFMLETAVMCIVAFVIAIGLAQLNLPLLNRALWMLRANISVLDIFSSRGLVWFGAFIAGVILLAGLYPSVILARFNPVTALKGKLTTQKLGNLSVRKGLVVFQFFITQVFIIGVLVMSVQVRYMKNSDLGFQKENRISVMLPYADTGKQEIFKQQLMRLKQVEQVTICDLPPASQNKNFSEFTYDRRSEPEKFVTNIREGDRNYLSVFGLTLLAGENFTEANGYAGNDSVSSGYEVMVNEKMVRQLGIGSLNEVLGRQLTILGKKKTIVGVVKNFALGSMRDDIQPVTILNNTGGNYRSIIKITPGNVSGTVKEIDKIWNELYPDGIFKAQFVDQLVAEFYTTENILLGLIQAFSVIAVLIGCLGLYGLVTFIAESRNKEIGVRKILGASAKQVLWIFGREFGMLIVLGFTFAAPAGWFLMNGWLQGYAQRITLDWWIFASTGGLVITITLLTISFQSLKAAAMNPVTSLKNE</sequence>
<dbReference type="InterPro" id="IPR050250">
    <property type="entry name" value="Macrolide_Exporter_MacB"/>
</dbReference>
<dbReference type="GO" id="GO:0005886">
    <property type="term" value="C:plasma membrane"/>
    <property type="evidence" value="ECO:0007669"/>
    <property type="project" value="UniProtKB-SubCell"/>
</dbReference>
<dbReference type="AlphaFoldDB" id="A0A916JHV1"/>
<dbReference type="PANTHER" id="PTHR30572:SF18">
    <property type="entry name" value="ABC-TYPE MACROLIDE FAMILY EXPORT SYSTEM PERMEASE COMPONENT 2"/>
    <property type="match status" value="1"/>
</dbReference>